<name>A0ABW7CHT3_9GAMM</name>
<dbReference type="RefSeq" id="WP_301250886.1">
    <property type="nucleotide sequence ID" value="NZ_JBGCUC010000004.1"/>
</dbReference>
<evidence type="ECO:0000313" key="1">
    <source>
        <dbReference type="EMBL" id="MFG6075769.1"/>
    </source>
</evidence>
<comment type="caution">
    <text evidence="1">The sequence shown here is derived from an EMBL/GenBank/DDBJ whole genome shotgun (WGS) entry which is preliminary data.</text>
</comment>
<sequence>MTEPTASDQLKNQDFDTFRATVLPHLDQLLADNPPPPGQTFDRDKAVHDMYDLVNGRYDIESAEPAAAAELELDSAPNKTGVSECTMWEITVICDVLSVGLQYCGIAGAPAQRAAAQIASQLNAAQLNGLQLLLQAFRNAQGARATGQAVFNLLSAIWKLTGIRQFLGALETNFAWYNWVIMGTVISAQLAALFLSDGLAFVAEIVIMGAFLTQLGLDVDHMCEACAWD</sequence>
<organism evidence="1 2">
    <name type="scientific">Erwinia plantamica</name>
    <dbReference type="NCBI Taxonomy" id="3237104"/>
    <lineage>
        <taxon>Bacteria</taxon>
        <taxon>Pseudomonadati</taxon>
        <taxon>Pseudomonadota</taxon>
        <taxon>Gammaproteobacteria</taxon>
        <taxon>Enterobacterales</taxon>
        <taxon>Erwiniaceae</taxon>
        <taxon>Erwinia</taxon>
    </lineage>
</organism>
<proteinExistence type="predicted"/>
<protein>
    <submittedName>
        <fullName evidence="1">Uncharacterized protein</fullName>
    </submittedName>
</protein>
<evidence type="ECO:0000313" key="2">
    <source>
        <dbReference type="Proteomes" id="UP001605250"/>
    </source>
</evidence>
<keyword evidence="2" id="KW-1185">Reference proteome</keyword>
<gene>
    <name evidence="1" type="ORF">AB3U87_05245</name>
</gene>
<dbReference type="EMBL" id="JBGCUC010000004">
    <property type="protein sequence ID" value="MFG6075769.1"/>
    <property type="molecule type" value="Genomic_DNA"/>
</dbReference>
<reference evidence="1 2" key="1">
    <citation type="submission" date="2024-07" db="EMBL/GenBank/DDBJ databases">
        <title>Novel bacterial strain Erwinia sp. OPT-41 promoting growth of various crops.</title>
        <authorList>
            <person name="Egorshina A."/>
            <person name="Lukyantsev M.A."/>
            <person name="Golubev S.N."/>
            <person name="Muratova A.Y."/>
            <person name="Bulygina E.A."/>
        </authorList>
    </citation>
    <scope>NUCLEOTIDE SEQUENCE [LARGE SCALE GENOMIC DNA]</scope>
    <source>
        <strain evidence="1 2">OPT-41</strain>
    </source>
</reference>
<dbReference type="Proteomes" id="UP001605250">
    <property type="component" value="Unassembled WGS sequence"/>
</dbReference>
<accession>A0ABW7CHT3</accession>